<dbReference type="GO" id="GO:0005634">
    <property type="term" value="C:nucleus"/>
    <property type="evidence" value="ECO:0007669"/>
    <property type="project" value="UniProtKB-SubCell"/>
</dbReference>
<dbReference type="Proteomes" id="UP000834106">
    <property type="component" value="Chromosome 7"/>
</dbReference>
<dbReference type="InterPro" id="IPR015300">
    <property type="entry name" value="DNA-bd_pseudobarrel_sf"/>
</dbReference>
<evidence type="ECO:0000313" key="7">
    <source>
        <dbReference type="EMBL" id="CAI9764148.1"/>
    </source>
</evidence>
<dbReference type="EMBL" id="OU503042">
    <property type="protein sequence ID" value="CAI9764148.1"/>
    <property type="molecule type" value="Genomic_DNA"/>
</dbReference>
<organism evidence="7 8">
    <name type="scientific">Fraxinus pennsylvanica</name>
    <dbReference type="NCBI Taxonomy" id="56036"/>
    <lineage>
        <taxon>Eukaryota</taxon>
        <taxon>Viridiplantae</taxon>
        <taxon>Streptophyta</taxon>
        <taxon>Embryophyta</taxon>
        <taxon>Tracheophyta</taxon>
        <taxon>Spermatophyta</taxon>
        <taxon>Magnoliopsida</taxon>
        <taxon>eudicotyledons</taxon>
        <taxon>Gunneridae</taxon>
        <taxon>Pentapetalae</taxon>
        <taxon>asterids</taxon>
        <taxon>lamiids</taxon>
        <taxon>Lamiales</taxon>
        <taxon>Oleaceae</taxon>
        <taxon>Oleeae</taxon>
        <taxon>Fraxinus</taxon>
    </lineage>
</organism>
<keyword evidence="2" id="KW-0805">Transcription regulation</keyword>
<dbReference type="AlphaFoldDB" id="A0AAD1Z873"/>
<keyword evidence="3" id="KW-0238">DNA-binding</keyword>
<name>A0AAD1Z873_9LAMI</name>
<evidence type="ECO:0000256" key="1">
    <source>
        <dbReference type="ARBA" id="ARBA00004123"/>
    </source>
</evidence>
<evidence type="ECO:0000256" key="6">
    <source>
        <dbReference type="SAM" id="MobiDB-lite"/>
    </source>
</evidence>
<keyword evidence="8" id="KW-1185">Reference proteome</keyword>
<evidence type="ECO:0000256" key="3">
    <source>
        <dbReference type="ARBA" id="ARBA00023125"/>
    </source>
</evidence>
<keyword evidence="5" id="KW-0539">Nucleus</keyword>
<evidence type="ECO:0000256" key="5">
    <source>
        <dbReference type="ARBA" id="ARBA00023242"/>
    </source>
</evidence>
<gene>
    <name evidence="7" type="ORF">FPE_LOCUS11578</name>
</gene>
<accession>A0AAD1Z873</accession>
<evidence type="ECO:0000256" key="2">
    <source>
        <dbReference type="ARBA" id="ARBA00023015"/>
    </source>
</evidence>
<dbReference type="InterPro" id="IPR003340">
    <property type="entry name" value="B3_DNA-bd"/>
</dbReference>
<feature type="compositionally biased region" description="Gly residues" evidence="6">
    <location>
        <begin position="296"/>
        <end position="309"/>
    </location>
</feature>
<protein>
    <submittedName>
        <fullName evidence="7">Uncharacterized protein</fullName>
    </submittedName>
</protein>
<dbReference type="CDD" id="cd10017">
    <property type="entry name" value="B3_DNA"/>
    <property type="match status" value="1"/>
</dbReference>
<keyword evidence="4" id="KW-0804">Transcription</keyword>
<comment type="subcellular location">
    <subcellularLocation>
        <location evidence="1">Nucleus</location>
    </subcellularLocation>
</comment>
<dbReference type="InterPro" id="IPR005508">
    <property type="entry name" value="At2g31720-like"/>
</dbReference>
<dbReference type="PANTHER" id="PTHR31541">
    <property type="entry name" value="B3 DOMAIN PLANT PROTEIN-RELATED"/>
    <property type="match status" value="1"/>
</dbReference>
<dbReference type="PANTHER" id="PTHR31541:SF25">
    <property type="entry name" value="GAMMA-GLIADIN B"/>
    <property type="match status" value="1"/>
</dbReference>
<proteinExistence type="predicted"/>
<dbReference type="Pfam" id="PF03754">
    <property type="entry name" value="At2g31720-like"/>
    <property type="match status" value="1"/>
</dbReference>
<feature type="region of interest" description="Disordered" evidence="6">
    <location>
        <begin position="270"/>
        <end position="318"/>
    </location>
</feature>
<evidence type="ECO:0000256" key="4">
    <source>
        <dbReference type="ARBA" id="ARBA00023163"/>
    </source>
</evidence>
<sequence>MISLSLFDDLLIDEEQPPLTPPPPLQPQTHKKVRLFGVCISPDENIHPNSLLSPPPQTHINPYSNPNLKRLFQDINPQHIFLPNKRLVIRESDPAIAPYSSPTMSQSTGTIVQKKRKLRAKGIIVRNEPEPFPELLPPRILQQIQCNGGTQPIFLFKKMLTPSDVESGENRLFLSRKEKPIRKLMEFLTEAERNEVERDGVEAPTIDPKGDHHVLELKRWPSVPIFVLKKEWSKLVRENKLEKYDWIQLWGFRQNSTFRLAFNIKKAGKKGIQGDDESSSGGGSNLEGSGSSDKGNNGGDTGSSSGGSGFVDSIIAVA</sequence>
<dbReference type="Gene3D" id="2.40.330.10">
    <property type="entry name" value="DNA-binding pseudobarrel domain"/>
    <property type="match status" value="1"/>
</dbReference>
<reference evidence="7" key="1">
    <citation type="submission" date="2023-05" db="EMBL/GenBank/DDBJ databases">
        <authorList>
            <person name="Huff M."/>
        </authorList>
    </citation>
    <scope>NUCLEOTIDE SEQUENCE</scope>
</reference>
<dbReference type="GO" id="GO:0003677">
    <property type="term" value="F:DNA binding"/>
    <property type="evidence" value="ECO:0007669"/>
    <property type="project" value="UniProtKB-KW"/>
</dbReference>
<evidence type="ECO:0000313" key="8">
    <source>
        <dbReference type="Proteomes" id="UP000834106"/>
    </source>
</evidence>
<dbReference type="SUPFAM" id="SSF101936">
    <property type="entry name" value="DNA-binding pseudobarrel domain"/>
    <property type="match status" value="1"/>
</dbReference>
<feature type="compositionally biased region" description="Low complexity" evidence="6">
    <location>
        <begin position="286"/>
        <end position="295"/>
    </location>
</feature>